<evidence type="ECO:0000256" key="2">
    <source>
        <dbReference type="ARBA" id="ARBA00048655"/>
    </source>
</evidence>
<dbReference type="InterPro" id="IPR011009">
    <property type="entry name" value="Kinase-like_dom_sf"/>
</dbReference>
<comment type="catalytic activity">
    <reaction evidence="2">
        <text>N(6)-D-ribulosyl-L-lysyl-[protein] + ATP = N(6)-(3-O-phospho-D-ribulosyl)-L-lysyl-[protein] + ADP + H(+)</text>
        <dbReference type="Rhea" id="RHEA:48432"/>
        <dbReference type="Rhea" id="RHEA-COMP:12103"/>
        <dbReference type="Rhea" id="RHEA-COMP:12104"/>
        <dbReference type="ChEBI" id="CHEBI:15378"/>
        <dbReference type="ChEBI" id="CHEBI:30616"/>
        <dbReference type="ChEBI" id="CHEBI:90418"/>
        <dbReference type="ChEBI" id="CHEBI:90420"/>
        <dbReference type="ChEBI" id="CHEBI:456216"/>
        <dbReference type="EC" id="2.7.1.172"/>
    </reaction>
    <physiologicalReaction direction="left-to-right" evidence="2">
        <dbReference type="Rhea" id="RHEA:48433"/>
    </physiologicalReaction>
</comment>
<dbReference type="SUPFAM" id="SSF56112">
    <property type="entry name" value="Protein kinase-like (PK-like)"/>
    <property type="match status" value="1"/>
</dbReference>
<dbReference type="Pfam" id="PF03881">
    <property type="entry name" value="Fructosamin_kin"/>
    <property type="match status" value="1"/>
</dbReference>
<feature type="compositionally biased region" description="Basic and acidic residues" evidence="3">
    <location>
        <begin position="374"/>
        <end position="389"/>
    </location>
</feature>
<dbReference type="InterPro" id="IPR016477">
    <property type="entry name" value="Fructo-/Ketosamine-3-kinase"/>
</dbReference>
<gene>
    <name evidence="4" type="ORF">TT172_LOCUS6568</name>
</gene>
<dbReference type="EMBL" id="OUUZ01000013">
    <property type="protein sequence ID" value="SPQ24149.1"/>
    <property type="molecule type" value="Genomic_DNA"/>
</dbReference>
<dbReference type="AlphaFoldDB" id="A0A3S4ARG7"/>
<dbReference type="EC" id="2.7.1.172" evidence="1"/>
<evidence type="ECO:0000313" key="5">
    <source>
        <dbReference type="Proteomes" id="UP000289323"/>
    </source>
</evidence>
<dbReference type="GO" id="GO:0102193">
    <property type="term" value="F:protein-ribulosamine 3-kinase activity"/>
    <property type="evidence" value="ECO:0007669"/>
    <property type="project" value="UniProtKB-EC"/>
</dbReference>
<feature type="compositionally biased region" description="Polar residues" evidence="3">
    <location>
        <begin position="364"/>
        <end position="373"/>
    </location>
</feature>
<reference evidence="4 5" key="1">
    <citation type="submission" date="2018-04" db="EMBL/GenBank/DDBJ databases">
        <authorList>
            <person name="Huttner S."/>
            <person name="Dainat J."/>
        </authorList>
    </citation>
    <scope>NUCLEOTIDE SEQUENCE [LARGE SCALE GENOMIC DNA]</scope>
</reference>
<dbReference type="PANTHER" id="PTHR12149:SF8">
    <property type="entry name" value="PROTEIN-RIBULOSAMINE 3-KINASE"/>
    <property type="match status" value="1"/>
</dbReference>
<evidence type="ECO:0000313" key="4">
    <source>
        <dbReference type="EMBL" id="SPQ24149.1"/>
    </source>
</evidence>
<organism evidence="4 5">
    <name type="scientific">Thermothielavioides terrestris</name>
    <dbReference type="NCBI Taxonomy" id="2587410"/>
    <lineage>
        <taxon>Eukaryota</taxon>
        <taxon>Fungi</taxon>
        <taxon>Dikarya</taxon>
        <taxon>Ascomycota</taxon>
        <taxon>Pezizomycotina</taxon>
        <taxon>Sordariomycetes</taxon>
        <taxon>Sordariomycetidae</taxon>
        <taxon>Sordariales</taxon>
        <taxon>Chaetomiaceae</taxon>
        <taxon>Thermothielavioides</taxon>
    </lineage>
</organism>
<dbReference type="Proteomes" id="UP000289323">
    <property type="component" value="Unassembled WGS sequence"/>
</dbReference>
<dbReference type="Gene3D" id="3.90.1200.10">
    <property type="match status" value="1"/>
</dbReference>
<feature type="region of interest" description="Disordered" evidence="3">
    <location>
        <begin position="357"/>
        <end position="389"/>
    </location>
</feature>
<dbReference type="PANTHER" id="PTHR12149">
    <property type="entry name" value="FRUCTOSAMINE 3 KINASE-RELATED PROTEIN"/>
    <property type="match status" value="1"/>
</dbReference>
<proteinExistence type="predicted"/>
<evidence type="ECO:0000256" key="3">
    <source>
        <dbReference type="SAM" id="MobiDB-lite"/>
    </source>
</evidence>
<accession>A0A3S4ARG7</accession>
<name>A0A3S4ARG7_9PEZI</name>
<evidence type="ECO:0000256" key="1">
    <source>
        <dbReference type="ARBA" id="ARBA00011961"/>
    </source>
</evidence>
<sequence length="389" mass="43559">MTDKSVWDKEIPVPAKVIEYVDPGVLSKLPPGTQVQGITASGASYWAQTAKILATDQGGNPTPFFIKVHQFEHGKNMVSAEYYAMSLLYSVVPHMVAEPLGWGAYTDEPETYFYLCRFLELSGNIPSVTDFPKLVAEFHQRGRSPTGEFGFPITTYGGRNPQTFPLCKSWEECFSRGLENIFDMEEKTHGPDEEMRQLRRGLMTKVIPRLLRPLETEGRALTPTLVHGDLWDGNASVDKATGRPMIFDATPLYAHNEYELGPWWATRHKMTREYIAGYKAIPGCHPSEPKEDFESRGALYALRFDLHASSLYPGNLKHRQLVMETMRDLLEKYPLGYEGYLLQKGLTPPATLVAAEARADNSDETITAPCSRTTGHEDTGNRGGEEQSS</sequence>
<protein>
    <recommendedName>
        <fullName evidence="1">protein-ribulosamine 3-kinase</fullName>
        <ecNumber evidence="1">2.7.1.172</ecNumber>
    </recommendedName>
</protein>